<evidence type="ECO:0000256" key="1">
    <source>
        <dbReference type="SAM" id="MobiDB-lite"/>
    </source>
</evidence>
<dbReference type="AlphaFoldDB" id="A0A8J2UIM3"/>
<evidence type="ECO:0000256" key="2">
    <source>
        <dbReference type="SAM" id="SignalP"/>
    </source>
</evidence>
<feature type="region of interest" description="Disordered" evidence="1">
    <location>
        <begin position="32"/>
        <end position="60"/>
    </location>
</feature>
<protein>
    <recommendedName>
        <fullName evidence="5">DUF4105 domain-containing protein</fullName>
    </recommendedName>
</protein>
<evidence type="ECO:0008006" key="5">
    <source>
        <dbReference type="Google" id="ProtNLM"/>
    </source>
</evidence>
<keyword evidence="4" id="KW-1185">Reference proteome</keyword>
<accession>A0A8J2UIM3</accession>
<reference evidence="3" key="2">
    <citation type="submission" date="2020-09" db="EMBL/GenBank/DDBJ databases">
        <authorList>
            <person name="Sun Q."/>
            <person name="Zhou Y."/>
        </authorList>
    </citation>
    <scope>NUCLEOTIDE SEQUENCE</scope>
    <source>
        <strain evidence="3">CGMCC 1.15448</strain>
    </source>
</reference>
<comment type="caution">
    <text evidence="3">The sequence shown here is derived from an EMBL/GenBank/DDBJ whole genome shotgun (WGS) entry which is preliminary data.</text>
</comment>
<dbReference type="Proteomes" id="UP000607559">
    <property type="component" value="Unassembled WGS sequence"/>
</dbReference>
<evidence type="ECO:0000313" key="3">
    <source>
        <dbReference type="EMBL" id="GGB23142.1"/>
    </source>
</evidence>
<proteinExistence type="predicted"/>
<dbReference type="EMBL" id="BMJC01000007">
    <property type="protein sequence ID" value="GGB23142.1"/>
    <property type="molecule type" value="Genomic_DNA"/>
</dbReference>
<name>A0A8J2UIM3_9BACT</name>
<gene>
    <name evidence="3" type="ORF">GCM10011511_53820</name>
</gene>
<evidence type="ECO:0000313" key="4">
    <source>
        <dbReference type="Proteomes" id="UP000607559"/>
    </source>
</evidence>
<feature type="signal peptide" evidence="2">
    <location>
        <begin position="1"/>
        <end position="20"/>
    </location>
</feature>
<dbReference type="RefSeq" id="WP_188937647.1">
    <property type="nucleotide sequence ID" value="NZ_BMJC01000007.1"/>
</dbReference>
<keyword evidence="2" id="KW-0732">Signal</keyword>
<reference evidence="3" key="1">
    <citation type="journal article" date="2014" name="Int. J. Syst. Evol. Microbiol.">
        <title>Complete genome sequence of Corynebacterium casei LMG S-19264T (=DSM 44701T), isolated from a smear-ripened cheese.</title>
        <authorList>
            <consortium name="US DOE Joint Genome Institute (JGI-PGF)"/>
            <person name="Walter F."/>
            <person name="Albersmeier A."/>
            <person name="Kalinowski J."/>
            <person name="Ruckert C."/>
        </authorList>
    </citation>
    <scope>NUCLEOTIDE SEQUENCE</scope>
    <source>
        <strain evidence="3">CGMCC 1.15448</strain>
    </source>
</reference>
<feature type="chain" id="PRO_5035314615" description="DUF4105 domain-containing protein" evidence="2">
    <location>
        <begin position="21"/>
        <end position="278"/>
    </location>
</feature>
<organism evidence="3 4">
    <name type="scientific">Puia dinghuensis</name>
    <dbReference type="NCBI Taxonomy" id="1792502"/>
    <lineage>
        <taxon>Bacteria</taxon>
        <taxon>Pseudomonadati</taxon>
        <taxon>Bacteroidota</taxon>
        <taxon>Chitinophagia</taxon>
        <taxon>Chitinophagales</taxon>
        <taxon>Chitinophagaceae</taxon>
        <taxon>Puia</taxon>
    </lineage>
</organism>
<sequence>MPGKAAILLVLILISLGAPACQSVASQTVPDQTGLQQAAQTREPRTGGQGLQQTTHDISPASPDPIVDSIRVLCLYGSIPAKGFEGKEPMYGGYNFINRITKLHGGHACVEYAPDKALSFQPQRHSSITHAGHLTNRSNPKNFNSCFRIYTEYRAWTVLGNYYNNIDSLRRATFVIPVTAVQKQRLDSIARVYVHQTPYDYSFLGMRCASSSYEVLEAAGIVSEYKHDFWYNVFTTRRLRYLLYKEYLRNKDKGWRLYTCKGSLSRQWETDQDNWTHY</sequence>